<name>A0A951UL10_9CYAN</name>
<accession>A0A951UL10</accession>
<gene>
    <name evidence="1" type="ORF">KME15_05925</name>
</gene>
<proteinExistence type="predicted"/>
<sequence length="75" mass="8750">MEKKQWGITKLYNEYFHEPTSQLFKLHAKLDQLVLQAYGFNPDDDLLEKLLTLNLELAEKEKRGEAIVGCWAPTQ</sequence>
<dbReference type="EMBL" id="JAHHHD010000004">
    <property type="protein sequence ID" value="MBW4658191.1"/>
    <property type="molecule type" value="Genomic_DNA"/>
</dbReference>
<comment type="caution">
    <text evidence="1">The sequence shown here is derived from an EMBL/GenBank/DDBJ whole genome shotgun (WGS) entry which is preliminary data.</text>
</comment>
<organism evidence="1 2">
    <name type="scientific">Drouetiella hepatica Uher 2000/2452</name>
    <dbReference type="NCBI Taxonomy" id="904376"/>
    <lineage>
        <taxon>Bacteria</taxon>
        <taxon>Bacillati</taxon>
        <taxon>Cyanobacteriota</taxon>
        <taxon>Cyanophyceae</taxon>
        <taxon>Oculatellales</taxon>
        <taxon>Oculatellaceae</taxon>
        <taxon>Drouetiella</taxon>
    </lineage>
</organism>
<dbReference type="AlphaFoldDB" id="A0A951UL10"/>
<dbReference type="Proteomes" id="UP000757435">
    <property type="component" value="Unassembled WGS sequence"/>
</dbReference>
<reference evidence="1" key="1">
    <citation type="submission" date="2021-05" db="EMBL/GenBank/DDBJ databases">
        <authorList>
            <person name="Pietrasiak N."/>
            <person name="Ward R."/>
            <person name="Stajich J.E."/>
            <person name="Kurbessoian T."/>
        </authorList>
    </citation>
    <scope>NUCLEOTIDE SEQUENCE</scope>
    <source>
        <strain evidence="1">UHER 2000/2452</strain>
    </source>
</reference>
<evidence type="ECO:0000313" key="2">
    <source>
        <dbReference type="Proteomes" id="UP000757435"/>
    </source>
</evidence>
<evidence type="ECO:0000313" key="1">
    <source>
        <dbReference type="EMBL" id="MBW4658191.1"/>
    </source>
</evidence>
<reference evidence="1" key="2">
    <citation type="journal article" date="2022" name="Microbiol. Resour. Announc.">
        <title>Metagenome Sequencing to Explore Phylogenomics of Terrestrial Cyanobacteria.</title>
        <authorList>
            <person name="Ward R.D."/>
            <person name="Stajich J.E."/>
            <person name="Johansen J.R."/>
            <person name="Huntemann M."/>
            <person name="Clum A."/>
            <person name="Foster B."/>
            <person name="Foster B."/>
            <person name="Roux S."/>
            <person name="Palaniappan K."/>
            <person name="Varghese N."/>
            <person name="Mukherjee S."/>
            <person name="Reddy T.B.K."/>
            <person name="Daum C."/>
            <person name="Copeland A."/>
            <person name="Chen I.A."/>
            <person name="Ivanova N.N."/>
            <person name="Kyrpides N.C."/>
            <person name="Shapiro N."/>
            <person name="Eloe-Fadrosh E.A."/>
            <person name="Pietrasiak N."/>
        </authorList>
    </citation>
    <scope>NUCLEOTIDE SEQUENCE</scope>
    <source>
        <strain evidence="1">UHER 2000/2452</strain>
    </source>
</reference>
<protein>
    <submittedName>
        <fullName evidence="1">Uncharacterized protein</fullName>
    </submittedName>
</protein>